<evidence type="ECO:0000313" key="2">
    <source>
        <dbReference type="Proteomes" id="UP000078542"/>
    </source>
</evidence>
<dbReference type="AlphaFoldDB" id="A0A195D658"/>
<reference evidence="1 2" key="1">
    <citation type="submission" date="2016-03" db="EMBL/GenBank/DDBJ databases">
        <title>Cyphomyrmex costatus WGS genome.</title>
        <authorList>
            <person name="Nygaard S."/>
            <person name="Hu H."/>
            <person name="Boomsma J."/>
            <person name="Zhang G."/>
        </authorList>
    </citation>
    <scope>NUCLEOTIDE SEQUENCE [LARGE SCALE GENOMIC DNA]</scope>
    <source>
        <strain evidence="1">MS0001</strain>
        <tissue evidence="1">Whole body</tissue>
    </source>
</reference>
<gene>
    <name evidence="1" type="ORF">ALC62_01096</name>
</gene>
<protein>
    <submittedName>
        <fullName evidence="1">Uncharacterized protein</fullName>
    </submittedName>
</protein>
<dbReference type="STRING" id="456900.A0A195D658"/>
<feature type="non-terminal residue" evidence="1">
    <location>
        <position position="1"/>
    </location>
</feature>
<proteinExistence type="predicted"/>
<name>A0A195D658_9HYME</name>
<dbReference type="Proteomes" id="UP000078542">
    <property type="component" value="Unassembled WGS sequence"/>
</dbReference>
<accession>A0A195D658</accession>
<organism evidence="1 2">
    <name type="scientific">Cyphomyrmex costatus</name>
    <dbReference type="NCBI Taxonomy" id="456900"/>
    <lineage>
        <taxon>Eukaryota</taxon>
        <taxon>Metazoa</taxon>
        <taxon>Ecdysozoa</taxon>
        <taxon>Arthropoda</taxon>
        <taxon>Hexapoda</taxon>
        <taxon>Insecta</taxon>
        <taxon>Pterygota</taxon>
        <taxon>Neoptera</taxon>
        <taxon>Endopterygota</taxon>
        <taxon>Hymenoptera</taxon>
        <taxon>Apocrita</taxon>
        <taxon>Aculeata</taxon>
        <taxon>Formicoidea</taxon>
        <taxon>Formicidae</taxon>
        <taxon>Myrmicinae</taxon>
        <taxon>Cyphomyrmex</taxon>
    </lineage>
</organism>
<sequence>CNIDVIEFMAAKIFKLSYERDGNTNAAGALEHKSLATEQWLRLTEDKQNKSEIKTYQAAEDAKETMKRYVAILSEQVLKKNNMNLFFSSINDSDELLQLRNENYFHSIHHASTSLAARKSVSLDLIKRAAGWSGDSLMFAGCFTTAKLSIRKRSAILFYYLNRI</sequence>
<keyword evidence="2" id="KW-1185">Reference proteome</keyword>
<dbReference type="EMBL" id="KQ976842">
    <property type="protein sequence ID" value="KYN07914.1"/>
    <property type="molecule type" value="Genomic_DNA"/>
</dbReference>
<evidence type="ECO:0000313" key="1">
    <source>
        <dbReference type="EMBL" id="KYN07914.1"/>
    </source>
</evidence>